<evidence type="ECO:0000313" key="2">
    <source>
        <dbReference type="EMBL" id="KAL1870477.1"/>
    </source>
</evidence>
<feature type="compositionally biased region" description="Polar residues" evidence="1">
    <location>
        <begin position="182"/>
        <end position="201"/>
    </location>
</feature>
<sequence>MHNHSPNRASRPNRPWQDGDIAFLQDCNRFHDQDYKELIASGYIQPKATSHPVIILQAGPGRAIVTPVSAYSSGPQVNFCPPRRMSFHREKHLDDFHAFNGTELPPKTNHSHLRLSDPGAKMNKPKASWVYVKSFWTVPDRVLLRWNSVPGRLQVSQESLEQLRGDIERKYSTRLRDAKFRLTTSSMAAESPRSTTTSSARQAPRHTMDQHSRSAVWKPQQGAFPKTTAPAFPTRPAAMRSSHSSARPGAARPFITNTSWRQAISAAEPSIPPAMHSWRRPIVA</sequence>
<evidence type="ECO:0000313" key="3">
    <source>
        <dbReference type="Proteomes" id="UP001583177"/>
    </source>
</evidence>
<evidence type="ECO:0000256" key="1">
    <source>
        <dbReference type="SAM" id="MobiDB-lite"/>
    </source>
</evidence>
<organism evidence="2 3">
    <name type="scientific">Diaporthe australafricana</name>
    <dbReference type="NCBI Taxonomy" id="127596"/>
    <lineage>
        <taxon>Eukaryota</taxon>
        <taxon>Fungi</taxon>
        <taxon>Dikarya</taxon>
        <taxon>Ascomycota</taxon>
        <taxon>Pezizomycotina</taxon>
        <taxon>Sordariomycetes</taxon>
        <taxon>Sordariomycetidae</taxon>
        <taxon>Diaporthales</taxon>
        <taxon>Diaporthaceae</taxon>
        <taxon>Diaporthe</taxon>
    </lineage>
</organism>
<feature type="compositionally biased region" description="Low complexity" evidence="1">
    <location>
        <begin position="223"/>
        <end position="238"/>
    </location>
</feature>
<accession>A0ABR3X464</accession>
<feature type="region of interest" description="Disordered" evidence="1">
    <location>
        <begin position="182"/>
        <end position="251"/>
    </location>
</feature>
<gene>
    <name evidence="2" type="ORF">Daus18300_005165</name>
</gene>
<keyword evidence="3" id="KW-1185">Reference proteome</keyword>
<dbReference type="Proteomes" id="UP001583177">
    <property type="component" value="Unassembled WGS sequence"/>
</dbReference>
<name>A0ABR3X464_9PEZI</name>
<proteinExistence type="predicted"/>
<comment type="caution">
    <text evidence="2">The sequence shown here is derived from an EMBL/GenBank/DDBJ whole genome shotgun (WGS) entry which is preliminary data.</text>
</comment>
<reference evidence="2 3" key="1">
    <citation type="journal article" date="2024" name="IMA Fungus">
        <title>IMA Genome - F19 : A genome assembly and annotation guide to empower mycologists, including annotated draft genome sequences of Ceratocystis pirilliformis, Diaporthe australafricana, Fusarium ophioides, Paecilomyces lecythidis, and Sporothrix stenoceras.</title>
        <authorList>
            <person name="Aylward J."/>
            <person name="Wilson A.M."/>
            <person name="Visagie C.M."/>
            <person name="Spraker J."/>
            <person name="Barnes I."/>
            <person name="Buitendag C."/>
            <person name="Ceriani C."/>
            <person name="Del Mar Angel L."/>
            <person name="du Plessis D."/>
            <person name="Fuchs T."/>
            <person name="Gasser K."/>
            <person name="Kramer D."/>
            <person name="Li W."/>
            <person name="Munsamy K."/>
            <person name="Piso A."/>
            <person name="Price J.L."/>
            <person name="Sonnekus B."/>
            <person name="Thomas C."/>
            <person name="van der Nest A."/>
            <person name="van Dijk A."/>
            <person name="van Heerden A."/>
            <person name="van Vuuren N."/>
            <person name="Yilmaz N."/>
            <person name="Duong T.A."/>
            <person name="van der Merwe N.A."/>
            <person name="Wingfield M.J."/>
            <person name="Wingfield B.D."/>
        </authorList>
    </citation>
    <scope>NUCLEOTIDE SEQUENCE [LARGE SCALE GENOMIC DNA]</scope>
    <source>
        <strain evidence="2 3">CMW 18300</strain>
    </source>
</reference>
<dbReference type="EMBL" id="JAWRVE010000037">
    <property type="protein sequence ID" value="KAL1870477.1"/>
    <property type="molecule type" value="Genomic_DNA"/>
</dbReference>
<feature type="region of interest" description="Disordered" evidence="1">
    <location>
        <begin position="100"/>
        <end position="119"/>
    </location>
</feature>
<protein>
    <submittedName>
        <fullName evidence="2">Uncharacterized protein</fullName>
    </submittedName>
</protein>